<evidence type="ECO:0000256" key="13">
    <source>
        <dbReference type="ARBA" id="ARBA00070018"/>
    </source>
</evidence>
<keyword evidence="10 14" id="KW-0539">Nucleus</keyword>
<keyword evidence="8 14" id="KW-0342">GTP-binding</keyword>
<dbReference type="InterPro" id="IPR050755">
    <property type="entry name" value="TRAFAC_YlqF/YawG_RiboMat"/>
</dbReference>
<keyword evidence="9 16" id="KW-0472">Membrane</keyword>
<evidence type="ECO:0000313" key="19">
    <source>
        <dbReference type="Proteomes" id="UP000596661"/>
    </source>
</evidence>
<organism evidence="18 19">
    <name type="scientific">Cannabis sativa</name>
    <name type="common">Hemp</name>
    <name type="synonym">Marijuana</name>
    <dbReference type="NCBI Taxonomy" id="3483"/>
    <lineage>
        <taxon>Eukaryota</taxon>
        <taxon>Viridiplantae</taxon>
        <taxon>Streptophyta</taxon>
        <taxon>Embryophyta</taxon>
        <taxon>Tracheophyta</taxon>
        <taxon>Spermatophyta</taxon>
        <taxon>Magnoliopsida</taxon>
        <taxon>eudicotyledons</taxon>
        <taxon>Gunneridae</taxon>
        <taxon>Pentapetalae</taxon>
        <taxon>rosids</taxon>
        <taxon>fabids</taxon>
        <taxon>Rosales</taxon>
        <taxon>Cannabaceae</taxon>
        <taxon>Cannabis</taxon>
    </lineage>
</organism>
<dbReference type="InterPro" id="IPR030378">
    <property type="entry name" value="G_CP_dom"/>
</dbReference>
<dbReference type="PANTHER" id="PTHR11089">
    <property type="entry name" value="GTP-BINDING PROTEIN-RELATED"/>
    <property type="match status" value="1"/>
</dbReference>
<dbReference type="PROSITE" id="PS51721">
    <property type="entry name" value="G_CP"/>
    <property type="match status" value="1"/>
</dbReference>
<feature type="transmembrane region" description="Helical" evidence="16">
    <location>
        <begin position="830"/>
        <end position="862"/>
    </location>
</feature>
<dbReference type="GO" id="GO:0005730">
    <property type="term" value="C:nucleolus"/>
    <property type="evidence" value="ECO:0007669"/>
    <property type="project" value="UniProtKB-SubCell"/>
</dbReference>
<dbReference type="InterPro" id="IPR004326">
    <property type="entry name" value="Mlo"/>
</dbReference>
<name>A0A803NX18_CANSA</name>
<dbReference type="InterPro" id="IPR012971">
    <property type="entry name" value="NOG2_N_dom"/>
</dbReference>
<proteinExistence type="inferred from homology"/>
<evidence type="ECO:0000256" key="14">
    <source>
        <dbReference type="RuleBase" id="RU364023"/>
    </source>
</evidence>
<evidence type="ECO:0000256" key="4">
    <source>
        <dbReference type="ARBA" id="ARBA00022692"/>
    </source>
</evidence>
<evidence type="ECO:0000256" key="1">
    <source>
        <dbReference type="ARBA" id="ARBA00004141"/>
    </source>
</evidence>
<feature type="domain" description="CP-type G" evidence="17">
    <location>
        <begin position="203"/>
        <end position="364"/>
    </location>
</feature>
<dbReference type="InterPro" id="IPR024929">
    <property type="entry name" value="GNL2_CP_dom"/>
</dbReference>
<comment type="similarity">
    <text evidence="3">Belongs to the MLO family.</text>
</comment>
<dbReference type="EnsemblPlants" id="evm.model.02.2262">
    <property type="protein sequence ID" value="cds.evm.model.02.2262"/>
    <property type="gene ID" value="evm.TU.02.2262"/>
</dbReference>
<dbReference type="GO" id="GO:0016787">
    <property type="term" value="F:hydrolase activity"/>
    <property type="evidence" value="ECO:0007669"/>
    <property type="project" value="UniProtKB-KW"/>
</dbReference>
<dbReference type="Gene3D" id="3.40.50.300">
    <property type="entry name" value="P-loop containing nucleotide triphosphate hydrolases"/>
    <property type="match status" value="1"/>
</dbReference>
<evidence type="ECO:0000259" key="17">
    <source>
        <dbReference type="PROSITE" id="PS51721"/>
    </source>
</evidence>
<accession>A0A803NX18</accession>
<dbReference type="Gramene" id="evm.model.02.2262">
    <property type="protein sequence ID" value="cds.evm.model.02.2262"/>
    <property type="gene ID" value="evm.TU.02.2262"/>
</dbReference>
<feature type="transmembrane region" description="Helical" evidence="16">
    <location>
        <begin position="589"/>
        <end position="609"/>
    </location>
</feature>
<feature type="transmembrane region" description="Helical" evidence="16">
    <location>
        <begin position="883"/>
        <end position="907"/>
    </location>
</feature>
<dbReference type="Pfam" id="PF08153">
    <property type="entry name" value="NGP1NT"/>
    <property type="match status" value="1"/>
</dbReference>
<dbReference type="Gene3D" id="1.10.1580.10">
    <property type="match status" value="1"/>
</dbReference>
<evidence type="ECO:0000256" key="12">
    <source>
        <dbReference type="ARBA" id="ARBA00059990"/>
    </source>
</evidence>
<evidence type="ECO:0000256" key="10">
    <source>
        <dbReference type="ARBA" id="ARBA00023242"/>
    </source>
</evidence>
<keyword evidence="4 16" id="KW-0812">Transmembrane</keyword>
<comment type="similarity">
    <text evidence="14">Belongs to the TRAFAC class YlqF/YawG GTPase family. RsgA subfamily.</text>
</comment>
<feature type="region of interest" description="Disordered" evidence="15">
    <location>
        <begin position="1"/>
        <end position="30"/>
    </location>
</feature>
<feature type="transmembrane region" description="Helical" evidence="16">
    <location>
        <begin position="805"/>
        <end position="824"/>
    </location>
</feature>
<comment type="function">
    <text evidence="12 14">GTPase involved in pre-60S ribosomal subunit maturation.</text>
</comment>
<keyword evidence="14" id="KW-0378">Hydrolase</keyword>
<keyword evidence="5 14" id="KW-0547">Nucleotide-binding</keyword>
<dbReference type="InterPro" id="IPR023179">
    <property type="entry name" value="GTP-bd_ortho_bundle_sf"/>
</dbReference>
<dbReference type="GO" id="GO:0006952">
    <property type="term" value="P:defense response"/>
    <property type="evidence" value="ECO:0007669"/>
    <property type="project" value="UniProtKB-KW"/>
</dbReference>
<evidence type="ECO:0000256" key="16">
    <source>
        <dbReference type="SAM" id="Phobius"/>
    </source>
</evidence>
<dbReference type="Proteomes" id="UP000596661">
    <property type="component" value="Chromosome 2"/>
</dbReference>
<protein>
    <recommendedName>
        <fullName evidence="13 14">Nuclear/nucleolar GTPase 2</fullName>
    </recommendedName>
</protein>
<evidence type="ECO:0000256" key="3">
    <source>
        <dbReference type="ARBA" id="ARBA00006574"/>
    </source>
</evidence>
<dbReference type="Pfam" id="PF03094">
    <property type="entry name" value="Mlo"/>
    <property type="match status" value="1"/>
</dbReference>
<keyword evidence="11" id="KW-0568">Pathogenesis-related protein</keyword>
<feature type="compositionally biased region" description="Basic and acidic residues" evidence="15">
    <location>
        <begin position="17"/>
        <end position="28"/>
    </location>
</feature>
<evidence type="ECO:0000256" key="5">
    <source>
        <dbReference type="ARBA" id="ARBA00022741"/>
    </source>
</evidence>
<dbReference type="SUPFAM" id="SSF52540">
    <property type="entry name" value="P-loop containing nucleoside triphosphate hydrolases"/>
    <property type="match status" value="1"/>
</dbReference>
<dbReference type="CDD" id="cd01858">
    <property type="entry name" value="NGP_1"/>
    <property type="match status" value="1"/>
</dbReference>
<keyword evidence="7 16" id="KW-1133">Transmembrane helix</keyword>
<evidence type="ECO:0000313" key="18">
    <source>
        <dbReference type="EnsemblPlants" id="cds.evm.model.02.2262"/>
    </source>
</evidence>
<evidence type="ECO:0000256" key="8">
    <source>
        <dbReference type="ARBA" id="ARBA00023134"/>
    </source>
</evidence>
<sequence>MTKKTERKVSISGKPKHSNDANRIDKKNGSRTAATVRRLNMYNTRPKRDRKGKVLRNEFQSDELPCTRIQPDRRWFGNTRVVNQKELEFFREELQSRMSNNYNVILKERKLPLSLLNDHQKQARVHLLDREPFQDAFGPKTKRKRPRLLAADYDSLLKKADGSQDAFEEKHGDDVNVDEGEGDGFRDLVRHNMFEKGQSKRIWGELYKVIDSSDVVVQVLDARDPQGTRCRHLERHLKEHCKHKNMILLLNKCDLIPAWATKGWLRVLSKEYPTLAFHASVNKSFGKGSLLSVLRQFARLKSDKQAISVGFVGYPNVGKSSVINTLRTKTVCKVAPIPGETKVWQYITLTKRIFLIDCPGVVYQNNHDTETDIVLKGVVRVTNLEDASEHIGEVLTRVKKEHLERAYKIKDWEDDNDFLVQLCKLSGKLLRGGEPDLKTAAKMVLHDWQRGKIPFFVPPPKQEEDEASVEPNIKGISTDTAEDSNKASAAFKAIAGVISSQQQMTVPVQRDLFSETELRGEAVELGEYENNKEMRSLALTPTWSVATVLTIFVAVSLLVERSIHRLSTWLRKTKRKPLLEALEKMKEELMLLGFISLLLTATSSLIANICIPSRFYNSAFAPCKRSEIDDENEDHSSHERKLLMSSVHTVRRVLNGIDRNTCKKGHEPFVSYEGLEQLHRFIFVMAITHVSYSCLTMLLAIVKIHSWREWEEEAHLERHDSLTEMTRQLTMRRQVTFVKAQSSNPVVKNSFLVWVTCFFRQFGRSVVRADYLTLRNGFIMNHNLTPKYDFHSYMIRSMEEEFQRIVGVSGLLWGFVVAFMLFNIKGSNLYFWIAIIPISLVLLIGTKLQHIIATLALENAGLRLHGERMRPRDDLFWFKKPELLLTLIHFVLFQNAFELASFFWFWWQFGYDSCFIRNHLLVYLRLILGFAGQFLCSYSTLPLYALVTQMGTNYKAALIPNRIRETIHGWKKAARRKRRLGMFNDDSTIHTDASTVISVEEYDDNHYHDHPESVTTHNGIEMQPASIIPVSEVSANETSSRLGSPLLRPSISVPASAALDVEGNKPSRSVSMPMRRE</sequence>
<feature type="transmembrane region" description="Helical" evidence="16">
    <location>
        <begin position="541"/>
        <end position="559"/>
    </location>
</feature>
<evidence type="ECO:0000256" key="7">
    <source>
        <dbReference type="ARBA" id="ARBA00022989"/>
    </source>
</evidence>
<evidence type="ECO:0000256" key="11">
    <source>
        <dbReference type="ARBA" id="ARBA00023265"/>
    </source>
</evidence>
<reference evidence="18" key="1">
    <citation type="submission" date="2018-11" db="EMBL/GenBank/DDBJ databases">
        <authorList>
            <person name="Grassa J C."/>
        </authorList>
    </citation>
    <scope>NUCLEOTIDE SEQUENCE [LARGE SCALE GENOMIC DNA]</scope>
</reference>
<dbReference type="PANTHER" id="PTHR11089:SF9">
    <property type="entry name" value="NUCLEOLAR GTP-BINDING PROTEIN 2"/>
    <property type="match status" value="1"/>
</dbReference>
<evidence type="ECO:0000256" key="9">
    <source>
        <dbReference type="ARBA" id="ARBA00023136"/>
    </source>
</evidence>
<dbReference type="Pfam" id="PF01926">
    <property type="entry name" value="MMR_HSR1"/>
    <property type="match status" value="1"/>
</dbReference>
<dbReference type="AlphaFoldDB" id="A0A803NX18"/>
<evidence type="ECO:0000256" key="15">
    <source>
        <dbReference type="SAM" id="MobiDB-lite"/>
    </source>
</evidence>
<dbReference type="FunFam" id="3.40.50.300:FF:000559">
    <property type="entry name" value="Nuclear/nucleolar GTPase 2"/>
    <property type="match status" value="1"/>
</dbReference>
<reference evidence="18" key="2">
    <citation type="submission" date="2021-03" db="UniProtKB">
        <authorList>
            <consortium name="EnsemblPlants"/>
        </authorList>
    </citation>
    <scope>IDENTIFICATION</scope>
</reference>
<dbReference type="FunFam" id="1.10.1580.10:FF:000001">
    <property type="entry name" value="Nucleolar GTP-binding protein 2"/>
    <property type="match status" value="1"/>
</dbReference>
<feature type="transmembrane region" description="Helical" evidence="16">
    <location>
        <begin position="927"/>
        <end position="947"/>
    </location>
</feature>
<dbReference type="GO" id="GO:0016020">
    <property type="term" value="C:membrane"/>
    <property type="evidence" value="ECO:0007669"/>
    <property type="project" value="UniProtKB-SubCell"/>
</dbReference>
<feature type="transmembrane region" description="Helical" evidence="16">
    <location>
        <begin position="681"/>
        <end position="702"/>
    </location>
</feature>
<dbReference type="InterPro" id="IPR006073">
    <property type="entry name" value="GTP-bd"/>
</dbReference>
<keyword evidence="6" id="KW-0611">Plant defense</keyword>
<comment type="subcellular location">
    <subcellularLocation>
        <location evidence="1">Membrane</location>
        <topology evidence="1">Multi-pass membrane protein</topology>
    </subcellularLocation>
    <subcellularLocation>
        <location evidence="2 14">Nucleus</location>
        <location evidence="2 14">Nucleolus</location>
    </subcellularLocation>
</comment>
<feature type="region of interest" description="Disordered" evidence="15">
    <location>
        <begin position="1058"/>
        <end position="1077"/>
    </location>
</feature>
<dbReference type="GO" id="GO:0005525">
    <property type="term" value="F:GTP binding"/>
    <property type="evidence" value="ECO:0007669"/>
    <property type="project" value="UniProtKB-KW"/>
</dbReference>
<dbReference type="EMBL" id="UZAU01000235">
    <property type="status" value="NOT_ANNOTATED_CDS"/>
    <property type="molecule type" value="Genomic_DNA"/>
</dbReference>
<dbReference type="InterPro" id="IPR027417">
    <property type="entry name" value="P-loop_NTPase"/>
</dbReference>
<evidence type="ECO:0000256" key="2">
    <source>
        <dbReference type="ARBA" id="ARBA00004604"/>
    </source>
</evidence>
<evidence type="ECO:0000256" key="6">
    <source>
        <dbReference type="ARBA" id="ARBA00022821"/>
    </source>
</evidence>
<keyword evidence="19" id="KW-1185">Reference proteome</keyword>